<accession>A0ABQ6AEQ2</accession>
<dbReference type="SUPFAM" id="SSF55811">
    <property type="entry name" value="Nudix"/>
    <property type="match status" value="1"/>
</dbReference>
<dbReference type="RefSeq" id="WP_284259553.1">
    <property type="nucleotide sequence ID" value="NZ_BSOS01000094.1"/>
</dbReference>
<dbReference type="InterPro" id="IPR000086">
    <property type="entry name" value="NUDIX_hydrolase_dom"/>
</dbReference>
<feature type="domain" description="Nudix hydrolase" evidence="1">
    <location>
        <begin position="52"/>
        <end position="210"/>
    </location>
</feature>
<name>A0ABQ6AEQ2_9PROT</name>
<dbReference type="CDD" id="cd02883">
    <property type="entry name" value="NUDIX_Hydrolase"/>
    <property type="match status" value="1"/>
</dbReference>
<keyword evidence="3" id="KW-1185">Reference proteome</keyword>
<dbReference type="Proteomes" id="UP001156641">
    <property type="component" value="Unassembled WGS sequence"/>
</dbReference>
<sequence length="219" mass="23739">MEAVKDHMIVDAALQRQITDRFIAGCFGDIPSHAVHDLGRVSLPGTGDVALHLRHAADAILLDEYGQVVLITRLHHPGAGLLALPGGFIDEVDGGVENPLDAAIREAVEETGVDERLLREGTAGPVGRRLYDRPFDIRVAWNNLPGTSIRQGDVFGVSTQGFCFRLPGDLRELPLQPGDDAKAVQVAEIMSLRASQFAVPDHLPLIRLAREMMALDCKS</sequence>
<proteinExistence type="predicted"/>
<evidence type="ECO:0000313" key="3">
    <source>
        <dbReference type="Proteomes" id="UP001156641"/>
    </source>
</evidence>
<dbReference type="Gene3D" id="3.90.79.10">
    <property type="entry name" value="Nucleoside Triphosphate Pyrophosphohydrolase"/>
    <property type="match status" value="1"/>
</dbReference>
<gene>
    <name evidence="2" type="ORF">GCM10010909_33850</name>
</gene>
<dbReference type="PROSITE" id="PS51462">
    <property type="entry name" value="NUDIX"/>
    <property type="match status" value="1"/>
</dbReference>
<dbReference type="EMBL" id="BSOS01000094">
    <property type="protein sequence ID" value="GLR68703.1"/>
    <property type="molecule type" value="Genomic_DNA"/>
</dbReference>
<reference evidence="3" key="1">
    <citation type="journal article" date="2019" name="Int. J. Syst. Evol. Microbiol.">
        <title>The Global Catalogue of Microorganisms (GCM) 10K type strain sequencing project: providing services to taxonomists for standard genome sequencing and annotation.</title>
        <authorList>
            <consortium name="The Broad Institute Genomics Platform"/>
            <consortium name="The Broad Institute Genome Sequencing Center for Infectious Disease"/>
            <person name="Wu L."/>
            <person name="Ma J."/>
        </authorList>
    </citation>
    <scope>NUCLEOTIDE SEQUENCE [LARGE SCALE GENOMIC DNA]</scope>
    <source>
        <strain evidence="3">NBRC 112502</strain>
    </source>
</reference>
<protein>
    <recommendedName>
        <fullName evidence="1">Nudix hydrolase domain-containing protein</fullName>
    </recommendedName>
</protein>
<dbReference type="InterPro" id="IPR015797">
    <property type="entry name" value="NUDIX_hydrolase-like_dom_sf"/>
</dbReference>
<evidence type="ECO:0000313" key="2">
    <source>
        <dbReference type="EMBL" id="GLR68703.1"/>
    </source>
</evidence>
<evidence type="ECO:0000259" key="1">
    <source>
        <dbReference type="PROSITE" id="PS51462"/>
    </source>
</evidence>
<dbReference type="Pfam" id="PF00293">
    <property type="entry name" value="NUDIX"/>
    <property type="match status" value="1"/>
</dbReference>
<comment type="caution">
    <text evidence="2">The sequence shown here is derived from an EMBL/GenBank/DDBJ whole genome shotgun (WGS) entry which is preliminary data.</text>
</comment>
<organism evidence="2 3">
    <name type="scientific">Acidocella aquatica</name>
    <dbReference type="NCBI Taxonomy" id="1922313"/>
    <lineage>
        <taxon>Bacteria</taxon>
        <taxon>Pseudomonadati</taxon>
        <taxon>Pseudomonadota</taxon>
        <taxon>Alphaproteobacteria</taxon>
        <taxon>Acetobacterales</taxon>
        <taxon>Acidocellaceae</taxon>
        <taxon>Acidocella</taxon>
    </lineage>
</organism>